<evidence type="ECO:0000256" key="1">
    <source>
        <dbReference type="ARBA" id="ARBA00022741"/>
    </source>
</evidence>
<keyword evidence="6" id="KW-1185">Reference proteome</keyword>
<comment type="caution">
    <text evidence="5">The sequence shown here is derived from an EMBL/GenBank/DDBJ whole genome shotgun (WGS) entry which is preliminary data.</text>
</comment>
<feature type="region of interest" description="Disordered" evidence="3">
    <location>
        <begin position="235"/>
        <end position="256"/>
    </location>
</feature>
<keyword evidence="1" id="KW-0547">Nucleotide-binding</keyword>
<feature type="domain" description="AIG1-type G" evidence="4">
    <location>
        <begin position="11"/>
        <end position="154"/>
    </location>
</feature>
<dbReference type="Proteomes" id="UP001321760">
    <property type="component" value="Unassembled WGS sequence"/>
</dbReference>
<dbReference type="Gene3D" id="3.40.50.300">
    <property type="entry name" value="P-loop containing nucleotide triphosphate hydrolases"/>
    <property type="match status" value="1"/>
</dbReference>
<organism evidence="5 6">
    <name type="scientific">Podospora aff. communis PSN243</name>
    <dbReference type="NCBI Taxonomy" id="3040156"/>
    <lineage>
        <taxon>Eukaryota</taxon>
        <taxon>Fungi</taxon>
        <taxon>Dikarya</taxon>
        <taxon>Ascomycota</taxon>
        <taxon>Pezizomycotina</taxon>
        <taxon>Sordariomycetes</taxon>
        <taxon>Sordariomycetidae</taxon>
        <taxon>Sordariales</taxon>
        <taxon>Podosporaceae</taxon>
        <taxon>Podospora</taxon>
    </lineage>
</organism>
<evidence type="ECO:0000256" key="3">
    <source>
        <dbReference type="SAM" id="MobiDB-lite"/>
    </source>
</evidence>
<evidence type="ECO:0000259" key="4">
    <source>
        <dbReference type="Pfam" id="PF04548"/>
    </source>
</evidence>
<accession>A0AAV9GNU1</accession>
<dbReference type="EMBL" id="MU865932">
    <property type="protein sequence ID" value="KAK4450499.1"/>
    <property type="molecule type" value="Genomic_DNA"/>
</dbReference>
<dbReference type="AlphaFoldDB" id="A0AAV9GNU1"/>
<dbReference type="SUPFAM" id="SSF52540">
    <property type="entry name" value="P-loop containing nucleoside triphosphate hydrolases"/>
    <property type="match status" value="1"/>
</dbReference>
<reference evidence="5" key="2">
    <citation type="submission" date="2023-05" db="EMBL/GenBank/DDBJ databases">
        <authorList>
            <consortium name="Lawrence Berkeley National Laboratory"/>
            <person name="Steindorff A."/>
            <person name="Hensen N."/>
            <person name="Bonometti L."/>
            <person name="Westerberg I."/>
            <person name="Brannstrom I.O."/>
            <person name="Guillou S."/>
            <person name="Cros-Aarteil S."/>
            <person name="Calhoun S."/>
            <person name="Haridas S."/>
            <person name="Kuo A."/>
            <person name="Mondo S."/>
            <person name="Pangilinan J."/>
            <person name="Riley R."/>
            <person name="Labutti K."/>
            <person name="Andreopoulos B."/>
            <person name="Lipzen A."/>
            <person name="Chen C."/>
            <person name="Yanf M."/>
            <person name="Daum C."/>
            <person name="Ng V."/>
            <person name="Clum A."/>
            <person name="Ohm R."/>
            <person name="Martin F."/>
            <person name="Silar P."/>
            <person name="Natvig D."/>
            <person name="Lalanne C."/>
            <person name="Gautier V."/>
            <person name="Ament-Velasquez S.L."/>
            <person name="Kruys A."/>
            <person name="Hutchinson M.I."/>
            <person name="Powell A.J."/>
            <person name="Barry K."/>
            <person name="Miller A.N."/>
            <person name="Grigoriev I.V."/>
            <person name="Debuchy R."/>
            <person name="Gladieux P."/>
            <person name="Thoren M.H."/>
            <person name="Johannesson H."/>
        </authorList>
    </citation>
    <scope>NUCLEOTIDE SEQUENCE</scope>
    <source>
        <strain evidence="5">PSN243</strain>
    </source>
</reference>
<evidence type="ECO:0000256" key="2">
    <source>
        <dbReference type="SAM" id="Coils"/>
    </source>
</evidence>
<feature type="compositionally biased region" description="Basic and acidic residues" evidence="3">
    <location>
        <begin position="244"/>
        <end position="256"/>
    </location>
</feature>
<evidence type="ECO:0000313" key="5">
    <source>
        <dbReference type="EMBL" id="KAK4450499.1"/>
    </source>
</evidence>
<feature type="coiled-coil region" evidence="2">
    <location>
        <begin position="256"/>
        <end position="290"/>
    </location>
</feature>
<keyword evidence="2" id="KW-0175">Coiled coil</keyword>
<name>A0AAV9GNU1_9PEZI</name>
<sequence>MTQQKADNVFTIVLLGVTGAGKSTFASIASGKQVKIGHGVDPCTQDPLAVTFEMGDQSIVLIDTPGFDDDTRSDVEILRDIAEWLGHEGFISKHRPLDGLILLHPATHTKISRNERKRSRLLEKILGQDAYSRVVIATTMWENLPDQFEKSYNSRTDEAGPWHSFRTLGATVTKHNNTPKSAHDIIRTIISNAAKQKWGPRTKSPGLLNSDLANPLGDELRLQLEEDADLAARLLRDHKKHRPTKEGKKSKDLDERRKYQIEEHKWRLEKQELEENLDARQKQVKRMDRTIVSCTLFNSPLYPYSGTLDMDEPLTSTPHSVGR</sequence>
<protein>
    <submittedName>
        <fullName evidence="5">GTP-binding protein A</fullName>
    </submittedName>
</protein>
<dbReference type="GO" id="GO:0005525">
    <property type="term" value="F:GTP binding"/>
    <property type="evidence" value="ECO:0007669"/>
    <property type="project" value="InterPro"/>
</dbReference>
<dbReference type="Pfam" id="PF04548">
    <property type="entry name" value="AIG1"/>
    <property type="match status" value="1"/>
</dbReference>
<reference evidence="5" key="1">
    <citation type="journal article" date="2023" name="Mol. Phylogenet. Evol.">
        <title>Genome-scale phylogeny and comparative genomics of the fungal order Sordariales.</title>
        <authorList>
            <person name="Hensen N."/>
            <person name="Bonometti L."/>
            <person name="Westerberg I."/>
            <person name="Brannstrom I.O."/>
            <person name="Guillou S."/>
            <person name="Cros-Aarteil S."/>
            <person name="Calhoun S."/>
            <person name="Haridas S."/>
            <person name="Kuo A."/>
            <person name="Mondo S."/>
            <person name="Pangilinan J."/>
            <person name="Riley R."/>
            <person name="LaButti K."/>
            <person name="Andreopoulos B."/>
            <person name="Lipzen A."/>
            <person name="Chen C."/>
            <person name="Yan M."/>
            <person name="Daum C."/>
            <person name="Ng V."/>
            <person name="Clum A."/>
            <person name="Steindorff A."/>
            <person name="Ohm R.A."/>
            <person name="Martin F."/>
            <person name="Silar P."/>
            <person name="Natvig D.O."/>
            <person name="Lalanne C."/>
            <person name="Gautier V."/>
            <person name="Ament-Velasquez S.L."/>
            <person name="Kruys A."/>
            <person name="Hutchinson M.I."/>
            <person name="Powell A.J."/>
            <person name="Barry K."/>
            <person name="Miller A.N."/>
            <person name="Grigoriev I.V."/>
            <person name="Debuchy R."/>
            <person name="Gladieux P."/>
            <person name="Hiltunen Thoren M."/>
            <person name="Johannesson H."/>
        </authorList>
    </citation>
    <scope>NUCLEOTIDE SEQUENCE</scope>
    <source>
        <strain evidence="5">PSN243</strain>
    </source>
</reference>
<gene>
    <name evidence="5" type="ORF">QBC34DRAFT_297001</name>
</gene>
<dbReference type="InterPro" id="IPR006703">
    <property type="entry name" value="G_AIG1"/>
</dbReference>
<dbReference type="InterPro" id="IPR027417">
    <property type="entry name" value="P-loop_NTPase"/>
</dbReference>
<evidence type="ECO:0000313" key="6">
    <source>
        <dbReference type="Proteomes" id="UP001321760"/>
    </source>
</evidence>
<proteinExistence type="predicted"/>